<sequence length="146" mass="17381">MCIADWNKNEIKELRLKYKIIEEYLLTEGIKDDKNEIKETVEKIRKILNKSDIGITEDDIIRIINFGFSKHVLGIKFMNIRHQDCEPLSQLIIDQYPTLYREFSSKNFDYYGITDETSCPLYKLDHNNEENIEDTLKDNLIIFLEI</sequence>
<comment type="caution">
    <text evidence="1">The sequence shown here is derived from an EMBL/GenBank/DDBJ whole genome shotgun (WGS) entry which is preliminary data.</text>
</comment>
<dbReference type="AlphaFoldDB" id="A0A2I1FU84"/>
<dbReference type="VEuPathDB" id="FungiDB:RhiirA1_515457"/>
<gene>
    <name evidence="1" type="ORF">RhiirA4_450851</name>
</gene>
<evidence type="ECO:0000313" key="1">
    <source>
        <dbReference type="EMBL" id="PKY37930.1"/>
    </source>
</evidence>
<protein>
    <submittedName>
        <fullName evidence="1">Uncharacterized protein</fullName>
    </submittedName>
</protein>
<name>A0A2I1FU84_9GLOM</name>
<accession>A0A2I1FU84</accession>
<dbReference type="VEuPathDB" id="FungiDB:FUN_025410"/>
<organism evidence="1 2">
    <name type="scientific">Rhizophagus irregularis</name>
    <dbReference type="NCBI Taxonomy" id="588596"/>
    <lineage>
        <taxon>Eukaryota</taxon>
        <taxon>Fungi</taxon>
        <taxon>Fungi incertae sedis</taxon>
        <taxon>Mucoromycota</taxon>
        <taxon>Glomeromycotina</taxon>
        <taxon>Glomeromycetes</taxon>
        <taxon>Glomerales</taxon>
        <taxon>Glomeraceae</taxon>
        <taxon>Rhizophagus</taxon>
    </lineage>
</organism>
<evidence type="ECO:0000313" key="2">
    <source>
        <dbReference type="Proteomes" id="UP000234323"/>
    </source>
</evidence>
<proteinExistence type="predicted"/>
<reference evidence="1 2" key="1">
    <citation type="submission" date="2015-10" db="EMBL/GenBank/DDBJ databases">
        <title>Genome analyses suggest a sexual origin of heterokaryosis in a supposedly ancient asexual fungus.</title>
        <authorList>
            <person name="Ropars J."/>
            <person name="Sedzielewska K."/>
            <person name="Noel J."/>
            <person name="Charron P."/>
            <person name="Farinelli L."/>
            <person name="Marton T."/>
            <person name="Kruger M."/>
            <person name="Pelin A."/>
            <person name="Brachmann A."/>
            <person name="Corradi N."/>
        </authorList>
    </citation>
    <scope>NUCLEOTIDE SEQUENCE [LARGE SCALE GENOMIC DNA]</scope>
    <source>
        <strain evidence="1 2">A4</strain>
    </source>
</reference>
<dbReference type="Proteomes" id="UP000234323">
    <property type="component" value="Unassembled WGS sequence"/>
</dbReference>
<dbReference type="EMBL" id="LLXI01000013">
    <property type="protein sequence ID" value="PKY37930.1"/>
    <property type="molecule type" value="Genomic_DNA"/>
</dbReference>
<dbReference type="VEuPathDB" id="FungiDB:RhiirFUN_024837"/>
<keyword evidence="2" id="KW-1185">Reference proteome</keyword>